<evidence type="ECO:0000256" key="2">
    <source>
        <dbReference type="ARBA" id="ARBA00005476"/>
    </source>
</evidence>
<dbReference type="Gene3D" id="3.40.50.1000">
    <property type="entry name" value="HAD superfamily/HAD-like"/>
    <property type="match status" value="1"/>
</dbReference>
<evidence type="ECO:0000259" key="4">
    <source>
        <dbReference type="SMART" id="SM00775"/>
    </source>
</evidence>
<accession>A0AA85AE78</accession>
<reference evidence="6" key="1">
    <citation type="submission" date="2023-11" db="UniProtKB">
        <authorList>
            <consortium name="WormBaseParasite"/>
        </authorList>
    </citation>
    <scope>IDENTIFICATION</scope>
</reference>
<dbReference type="PANTHER" id="PTHR12181">
    <property type="entry name" value="LIPIN"/>
    <property type="match status" value="1"/>
</dbReference>
<dbReference type="Pfam" id="PF08235">
    <property type="entry name" value="LNS2"/>
    <property type="match status" value="1"/>
</dbReference>
<feature type="domain" description="LNS2/PITP" evidence="4">
    <location>
        <begin position="557"/>
        <end position="724"/>
    </location>
</feature>
<comment type="similarity">
    <text evidence="2">Belongs to the lipin family.</text>
</comment>
<dbReference type="GO" id="GO:0003713">
    <property type="term" value="F:transcription coactivator activity"/>
    <property type="evidence" value="ECO:0007669"/>
    <property type="project" value="TreeGrafter"/>
</dbReference>
<dbReference type="GO" id="GO:0008195">
    <property type="term" value="F:phosphatidate phosphatase activity"/>
    <property type="evidence" value="ECO:0007669"/>
    <property type="project" value="UniProtKB-EC"/>
</dbReference>
<feature type="region of interest" description="Disordered" evidence="3">
    <location>
        <begin position="462"/>
        <end position="489"/>
    </location>
</feature>
<organism evidence="5 6">
    <name type="scientific">Schistosoma margrebowiei</name>
    <dbReference type="NCBI Taxonomy" id="48269"/>
    <lineage>
        <taxon>Eukaryota</taxon>
        <taxon>Metazoa</taxon>
        <taxon>Spiralia</taxon>
        <taxon>Lophotrochozoa</taxon>
        <taxon>Platyhelminthes</taxon>
        <taxon>Trematoda</taxon>
        <taxon>Digenea</taxon>
        <taxon>Strigeidida</taxon>
        <taxon>Schistosomatoidea</taxon>
        <taxon>Schistosomatidae</taxon>
        <taxon>Schistosoma</taxon>
    </lineage>
</organism>
<dbReference type="AlphaFoldDB" id="A0AA85AE78"/>
<dbReference type="InterPro" id="IPR007651">
    <property type="entry name" value="Lipin_N"/>
</dbReference>
<proteinExistence type="inferred from homology"/>
<comment type="catalytic activity">
    <reaction evidence="1">
        <text>a 1,2-diacyl-sn-glycero-3-phosphate + H2O = a 1,2-diacyl-sn-glycerol + phosphate</text>
        <dbReference type="Rhea" id="RHEA:27429"/>
        <dbReference type="ChEBI" id="CHEBI:15377"/>
        <dbReference type="ChEBI" id="CHEBI:17815"/>
        <dbReference type="ChEBI" id="CHEBI:43474"/>
        <dbReference type="ChEBI" id="CHEBI:58608"/>
        <dbReference type="EC" id="3.1.3.4"/>
    </reaction>
    <physiologicalReaction direction="left-to-right" evidence="1">
        <dbReference type="Rhea" id="RHEA:27430"/>
    </physiologicalReaction>
</comment>
<dbReference type="InterPro" id="IPR023214">
    <property type="entry name" value="HAD_sf"/>
</dbReference>
<evidence type="ECO:0000313" key="6">
    <source>
        <dbReference type="WBParaSite" id="SMRG1_79850.1"/>
    </source>
</evidence>
<dbReference type="SMART" id="SM00775">
    <property type="entry name" value="LNS2"/>
    <property type="match status" value="1"/>
</dbReference>
<name>A0AA85AE78_9TREM</name>
<evidence type="ECO:0000313" key="5">
    <source>
        <dbReference type="Proteomes" id="UP000050790"/>
    </source>
</evidence>
<dbReference type="GO" id="GO:0045944">
    <property type="term" value="P:positive regulation of transcription by RNA polymerase II"/>
    <property type="evidence" value="ECO:0007669"/>
    <property type="project" value="TreeGrafter"/>
</dbReference>
<dbReference type="SUPFAM" id="SSF56784">
    <property type="entry name" value="HAD-like"/>
    <property type="match status" value="1"/>
</dbReference>
<dbReference type="GO" id="GO:0005634">
    <property type="term" value="C:nucleus"/>
    <property type="evidence" value="ECO:0007669"/>
    <property type="project" value="TreeGrafter"/>
</dbReference>
<dbReference type="InterPro" id="IPR031315">
    <property type="entry name" value="LNS2/PITP"/>
</dbReference>
<dbReference type="GO" id="GO:0019432">
    <property type="term" value="P:triglyceride biosynthetic process"/>
    <property type="evidence" value="ECO:0007669"/>
    <property type="project" value="TreeGrafter"/>
</dbReference>
<dbReference type="PANTHER" id="PTHR12181:SF12">
    <property type="entry name" value="PHOSPHATIDATE PHOSPHATASE"/>
    <property type="match status" value="1"/>
</dbReference>
<dbReference type="InterPro" id="IPR026058">
    <property type="entry name" value="LIPIN"/>
</dbReference>
<dbReference type="InterPro" id="IPR036412">
    <property type="entry name" value="HAD-like_sf"/>
</dbReference>
<dbReference type="Proteomes" id="UP000050790">
    <property type="component" value="Unassembled WGS sequence"/>
</dbReference>
<sequence>MNYLGRLISSAHQYYKNINVANLTGAIDVIVVKNKYDEYQSTPFYVRFGKMGVLYPQSHVVDVCINGQPRPDICMHVEPTGYAYFDNEECKLKTEDKGVLLRSNEELQTWTQNENDHIDCVTNESNTEQLENVFEIDIQVIPNGDNSKPINNSSESQSKSTDVIPTIDKGSSNNIEELDKGNTEKVTLKDLIQYLQDTNHWPNEFYIYHLLNKSNLINNQLNKDKLDNKITQSNLYPSNPLNNLQTNQLKRSKFFRKKSSINCELLYPEDFLKLDTDKISFNSIWIVWSDKCMSSETAALILLKHLSQDEKKIQLEKDALHPAYNIILQQHKRDRGSEFPLMNSSFNETPGDYETEIQTNQSNTINTSSTSGWLWWRRRKQTNPSDISSDSGSQDLTYQDLSHQHSSVQSMLAPIDLGISSPVLMQEEFDQENYERPYNLPKSELLNAPTTAKIPLHSSAIDVRCSKTPDPSQTSSPEEAGYFSDDNQSNNAYHQKTTANIKSRIPIQQANRLTSQQLKSLNLHKGANEAVFSVVSKYQGTCQCACFIYLWDWSDKIVISDIDGTITKSDWLGQLMPLVGMDWTHHNIAQLYNKIANNGYKFIYLSSRPIGQARATRKFLYTIQQDNYRLPDGPILLSPFSVLEAFRKEVIAKRADEYKIECLREVCNLFIDNNVNYQNENEVDSIPFIAGFGNRPTDIATYKAIGLHDHQIYTVDYLGNVICGDPGENEKDKKLKKTNKISYINSNQSLNNENKSTSSITTNSETMITLSTITSDSLINTTTTTTTTTTTNNNNNNNNNNTELTTTTVYANSILAKLNLDSLLQMVDVYFPQMNDRLMYATNYSDYTYWRM</sequence>
<protein>
    <recommendedName>
        <fullName evidence="4">LNS2/PITP domain-containing protein</fullName>
    </recommendedName>
</protein>
<dbReference type="WBParaSite" id="SMRG1_79850.1">
    <property type="protein sequence ID" value="SMRG1_79850.1"/>
    <property type="gene ID" value="SMRG1_79850"/>
</dbReference>
<dbReference type="Pfam" id="PF04571">
    <property type="entry name" value="Lipin_N"/>
    <property type="match status" value="1"/>
</dbReference>
<evidence type="ECO:0000256" key="1">
    <source>
        <dbReference type="ARBA" id="ARBA00001180"/>
    </source>
</evidence>
<feature type="region of interest" description="Disordered" evidence="3">
    <location>
        <begin position="144"/>
        <end position="178"/>
    </location>
</feature>
<dbReference type="InterPro" id="IPR013209">
    <property type="entry name" value="LNS2"/>
</dbReference>
<evidence type="ECO:0000256" key="3">
    <source>
        <dbReference type="SAM" id="MobiDB-lite"/>
    </source>
</evidence>
<dbReference type="GO" id="GO:0009062">
    <property type="term" value="P:fatty acid catabolic process"/>
    <property type="evidence" value="ECO:0007669"/>
    <property type="project" value="TreeGrafter"/>
</dbReference>
<dbReference type="GO" id="GO:0032869">
    <property type="term" value="P:cellular response to insulin stimulus"/>
    <property type="evidence" value="ECO:0007669"/>
    <property type="project" value="TreeGrafter"/>
</dbReference>
<feature type="compositionally biased region" description="Polar residues" evidence="3">
    <location>
        <begin position="144"/>
        <end position="175"/>
    </location>
</feature>